<dbReference type="EMBL" id="JAAECE010000003">
    <property type="protein sequence ID" value="KAF1803263.1"/>
    <property type="molecule type" value="Genomic_DNA"/>
</dbReference>
<feature type="coiled-coil region" evidence="1">
    <location>
        <begin position="137"/>
        <end position="171"/>
    </location>
</feature>
<feature type="domain" description="Putative zinc-finger" evidence="3">
    <location>
        <begin position="722"/>
        <end position="743"/>
    </location>
</feature>
<comment type="caution">
    <text evidence="4">The sequence shown here is derived from an EMBL/GenBank/DDBJ whole genome shotgun (WGS) entry which is preliminary data.</text>
</comment>
<dbReference type="Proteomes" id="UP000469890">
    <property type="component" value="Unassembled WGS sequence"/>
</dbReference>
<feature type="compositionally biased region" description="Low complexity" evidence="2">
    <location>
        <begin position="662"/>
        <end position="683"/>
    </location>
</feature>
<feature type="region of interest" description="Disordered" evidence="2">
    <location>
        <begin position="584"/>
        <end position="699"/>
    </location>
</feature>
<sequence length="748" mass="83123">MSKPNSISYGVRPEDDGSDMDVSSDDEGLHMYQSLPNHTQTQVHQDQLPQVSQELQPPPAAVPGPEFSSSRLTTITNCWTTFVDKVAQHQTPITIRDGASDTDSISSFHTAPNSPIDLTLDDDQDTDMDQRQPPDIITELVSERDRLAQELERHTNEENRIARLLEEKKAKLDAIRVRQLEFQVRKSIQKNRKAVITPAKSKKGKEKAPIDGQYRSYSDSEEEEDTQQPPRKAKAIVGAGSGRPERLPVEEPARVKPNGETAKDKEAQAEAKKSGTKKTDEPQTQRDALTAKEEKTASDPPNCMNLSKLNKQTVQAIRRSQQLGHTSVGQMKMFLCDLYDKFMEDGKLSRIQKVHYKELVKQVSRYDHFGDDHIPGKATPKKAKKLEKKIQPEKRRLLPNEFYGHPKKLNFKNYKVDRQKLLDALTCSEIEAPRILVKARSLLLKNTNQLTLPDFEGLISPEGELIDKEELMMYMGRRKINRLLTLYREAVNRAAPPTPMTMGERTRHDYYLAQRRLEESLMLRQNGTASPEPSTVENPLVSDNSTAALNSVSVSVAPSSRAMGARPITTITYVPTETSFIRSILPGGREPANSSKPMPPKPMPQKPMAVQKSKPLPQAKASKASVSLPPKDPVKNSTPTPVSAQISTIPKNPPSSLKLSDNPSLSASNTPSASSTHPQTSPSTNPPPQQNTPSTFQPYRSALDSLGVTSGMDVRHKKTGILCRAESNGGVCNDKSCCDMHFTDFTHT</sequence>
<reference evidence="4 5" key="1">
    <citation type="submission" date="2019-09" db="EMBL/GenBank/DDBJ databases">
        <authorList>
            <consortium name="DOE Joint Genome Institute"/>
            <person name="Mondo S.J."/>
            <person name="Navarro-Mendoza M.I."/>
            <person name="Perez-Arques C."/>
            <person name="Panchal S."/>
            <person name="Nicolas F.E."/>
            <person name="Ganguly P."/>
            <person name="Pangilinan J."/>
            <person name="Grigoriev I."/>
            <person name="Heitman J."/>
            <person name="Sanya K."/>
            <person name="Garre V."/>
        </authorList>
    </citation>
    <scope>NUCLEOTIDE SEQUENCE [LARGE SCALE GENOMIC DNA]</scope>
    <source>
        <strain evidence="4 5">MU402</strain>
    </source>
</reference>
<keyword evidence="1" id="KW-0175">Coiled coil</keyword>
<dbReference type="InterPro" id="IPR019607">
    <property type="entry name" value="Putative_zinc-finger_domain"/>
</dbReference>
<proteinExistence type="predicted"/>
<name>A0A8H4BKR2_MUCCL</name>
<feature type="compositionally biased region" description="Basic and acidic residues" evidence="2">
    <location>
        <begin position="261"/>
        <end position="297"/>
    </location>
</feature>
<feature type="compositionally biased region" description="Polar residues" evidence="2">
    <location>
        <begin position="101"/>
        <end position="113"/>
    </location>
</feature>
<evidence type="ECO:0000256" key="2">
    <source>
        <dbReference type="SAM" id="MobiDB-lite"/>
    </source>
</evidence>
<feature type="compositionally biased region" description="Polar residues" evidence="2">
    <location>
        <begin position="34"/>
        <end position="55"/>
    </location>
</feature>
<feature type="compositionally biased region" description="Acidic residues" evidence="2">
    <location>
        <begin position="16"/>
        <end position="26"/>
    </location>
</feature>
<feature type="compositionally biased region" description="Polar residues" evidence="2">
    <location>
        <begin position="635"/>
        <end position="661"/>
    </location>
</feature>
<feature type="compositionally biased region" description="Basic and acidic residues" evidence="2">
    <location>
        <begin position="243"/>
        <end position="254"/>
    </location>
</feature>
<feature type="region of interest" description="Disordered" evidence="2">
    <location>
        <begin position="95"/>
        <end position="128"/>
    </location>
</feature>
<dbReference type="Pfam" id="PF10650">
    <property type="entry name" value="zf-C3H1"/>
    <property type="match status" value="1"/>
</dbReference>
<organism evidence="4 5">
    <name type="scientific">Mucor circinelloides f. lusitanicus</name>
    <name type="common">Mucor racemosus var. lusitanicus</name>
    <dbReference type="NCBI Taxonomy" id="29924"/>
    <lineage>
        <taxon>Eukaryota</taxon>
        <taxon>Fungi</taxon>
        <taxon>Fungi incertae sedis</taxon>
        <taxon>Mucoromycota</taxon>
        <taxon>Mucoromycotina</taxon>
        <taxon>Mucoromycetes</taxon>
        <taxon>Mucorales</taxon>
        <taxon>Mucorineae</taxon>
        <taxon>Mucoraceae</taxon>
        <taxon>Mucor</taxon>
    </lineage>
</organism>
<accession>A0A8H4BKR2</accession>
<evidence type="ECO:0000256" key="1">
    <source>
        <dbReference type="SAM" id="Coils"/>
    </source>
</evidence>
<protein>
    <recommendedName>
        <fullName evidence="3">Putative zinc-finger domain-containing protein</fullName>
    </recommendedName>
</protein>
<evidence type="ECO:0000313" key="5">
    <source>
        <dbReference type="Proteomes" id="UP000469890"/>
    </source>
</evidence>
<gene>
    <name evidence="4" type="ORF">FB192DRAFT_1445128</name>
</gene>
<feature type="region of interest" description="Disordered" evidence="2">
    <location>
        <begin position="195"/>
        <end position="306"/>
    </location>
</feature>
<evidence type="ECO:0000259" key="3">
    <source>
        <dbReference type="Pfam" id="PF10650"/>
    </source>
</evidence>
<dbReference type="AlphaFoldDB" id="A0A8H4BKR2"/>
<evidence type="ECO:0000313" key="4">
    <source>
        <dbReference type="EMBL" id="KAF1803263.1"/>
    </source>
</evidence>
<feature type="region of interest" description="Disordered" evidence="2">
    <location>
        <begin position="1"/>
        <end position="68"/>
    </location>
</feature>